<dbReference type="STRING" id="52560.SAMN04488082_12122"/>
<accession>A0A1I3YVK0</accession>
<keyword evidence="2" id="KW-1185">Reference proteome</keyword>
<evidence type="ECO:0000313" key="1">
    <source>
        <dbReference type="EMBL" id="SFK35226.1"/>
    </source>
</evidence>
<protein>
    <submittedName>
        <fullName evidence="1">Uncharacterized conserved protein YbbK, DUF523 family</fullName>
    </submittedName>
</protein>
<evidence type="ECO:0000313" key="2">
    <source>
        <dbReference type="Proteomes" id="UP000198635"/>
    </source>
</evidence>
<dbReference type="RefSeq" id="WP_092378296.1">
    <property type="nucleotide sequence ID" value="NZ_FORX01000021.1"/>
</dbReference>
<dbReference type="Proteomes" id="UP000198635">
    <property type="component" value="Unassembled WGS sequence"/>
</dbReference>
<dbReference type="PANTHER" id="PTHR30087:SF1">
    <property type="entry name" value="HYPOTHETICAL CYTOSOLIC PROTEIN"/>
    <property type="match status" value="1"/>
</dbReference>
<organism evidence="1 2">
    <name type="scientific">Desulfomicrobium apsheronum</name>
    <dbReference type="NCBI Taxonomy" id="52560"/>
    <lineage>
        <taxon>Bacteria</taxon>
        <taxon>Pseudomonadati</taxon>
        <taxon>Thermodesulfobacteriota</taxon>
        <taxon>Desulfovibrionia</taxon>
        <taxon>Desulfovibrionales</taxon>
        <taxon>Desulfomicrobiaceae</taxon>
        <taxon>Desulfomicrobium</taxon>
    </lineage>
</organism>
<dbReference type="OrthoDB" id="495783at2"/>
<dbReference type="InterPro" id="IPR007553">
    <property type="entry name" value="2-thiour_desulf"/>
</dbReference>
<gene>
    <name evidence="1" type="ORF">SAMN04488082_12122</name>
</gene>
<proteinExistence type="predicted"/>
<dbReference type="PANTHER" id="PTHR30087">
    <property type="entry name" value="INNER MEMBRANE PROTEIN"/>
    <property type="match status" value="1"/>
</dbReference>
<sequence>MTRKDLKDHGPILVSACLLGIYCRYDGRCETDERVMALSRDHVLIPVCPEQLGGLPTPRSAVELLDGRAVTRDGADLTEAFERGVLQVERVARLTGARAAVLQPRSPSCGRGIIYDGTFSSRRIEGDGALTQYLRAQGFLLLVPDELD</sequence>
<reference evidence="2" key="1">
    <citation type="submission" date="2016-10" db="EMBL/GenBank/DDBJ databases">
        <authorList>
            <person name="Varghese N."/>
            <person name="Submissions S."/>
        </authorList>
    </citation>
    <scope>NUCLEOTIDE SEQUENCE [LARGE SCALE GENOMIC DNA]</scope>
    <source>
        <strain evidence="2">DSM 5918</strain>
    </source>
</reference>
<dbReference type="EMBL" id="FORX01000021">
    <property type="protein sequence ID" value="SFK35226.1"/>
    <property type="molecule type" value="Genomic_DNA"/>
</dbReference>
<name>A0A1I3YVK0_9BACT</name>
<dbReference type="AlphaFoldDB" id="A0A1I3YVK0"/>
<dbReference type="Pfam" id="PF04463">
    <property type="entry name" value="2-thiour_desulf"/>
    <property type="match status" value="1"/>
</dbReference>